<sequence>MFPRRSISESDTIRRKSTGQVVLGVLNHTLYYITGNSSSRIWTIQKCEGKTTCFPSTEEISGEGNGKMIPSCSSHSRRIYIPPFEAALLTTILTSHRCHDLDDDDQISWNDSSYPAMAHCPGSACHGGDWTGCLG</sequence>
<reference evidence="1" key="2">
    <citation type="submission" date="2021-02" db="EMBL/GenBank/DDBJ databases">
        <authorList>
            <person name="Kimball J.A."/>
            <person name="Haas M.W."/>
            <person name="Macchietto M."/>
            <person name="Kono T."/>
            <person name="Duquette J."/>
            <person name="Shao M."/>
        </authorList>
    </citation>
    <scope>NUCLEOTIDE SEQUENCE</scope>
    <source>
        <tissue evidence="1">Fresh leaf tissue</tissue>
    </source>
</reference>
<evidence type="ECO:0000313" key="2">
    <source>
        <dbReference type="Proteomes" id="UP000729402"/>
    </source>
</evidence>
<dbReference type="EMBL" id="JAAALK010000080">
    <property type="protein sequence ID" value="KAG8092253.1"/>
    <property type="molecule type" value="Genomic_DNA"/>
</dbReference>
<dbReference type="Proteomes" id="UP000729402">
    <property type="component" value="Unassembled WGS sequence"/>
</dbReference>
<dbReference type="AlphaFoldDB" id="A0A8J5WND0"/>
<keyword evidence="2" id="KW-1185">Reference proteome</keyword>
<proteinExistence type="predicted"/>
<protein>
    <submittedName>
        <fullName evidence="1">Uncharacterized protein</fullName>
    </submittedName>
</protein>
<evidence type="ECO:0000313" key="1">
    <source>
        <dbReference type="EMBL" id="KAG8092253.1"/>
    </source>
</evidence>
<reference evidence="1" key="1">
    <citation type="journal article" date="2021" name="bioRxiv">
        <title>Whole Genome Assembly and Annotation of Northern Wild Rice, Zizania palustris L., Supports a Whole Genome Duplication in the Zizania Genus.</title>
        <authorList>
            <person name="Haas M."/>
            <person name="Kono T."/>
            <person name="Macchietto M."/>
            <person name="Millas R."/>
            <person name="McGilp L."/>
            <person name="Shao M."/>
            <person name="Duquette J."/>
            <person name="Hirsch C.N."/>
            <person name="Kimball J."/>
        </authorList>
    </citation>
    <scope>NUCLEOTIDE SEQUENCE</scope>
    <source>
        <tissue evidence="1">Fresh leaf tissue</tissue>
    </source>
</reference>
<accession>A0A8J5WND0</accession>
<organism evidence="1 2">
    <name type="scientific">Zizania palustris</name>
    <name type="common">Northern wild rice</name>
    <dbReference type="NCBI Taxonomy" id="103762"/>
    <lineage>
        <taxon>Eukaryota</taxon>
        <taxon>Viridiplantae</taxon>
        <taxon>Streptophyta</taxon>
        <taxon>Embryophyta</taxon>
        <taxon>Tracheophyta</taxon>
        <taxon>Spermatophyta</taxon>
        <taxon>Magnoliopsida</taxon>
        <taxon>Liliopsida</taxon>
        <taxon>Poales</taxon>
        <taxon>Poaceae</taxon>
        <taxon>BOP clade</taxon>
        <taxon>Oryzoideae</taxon>
        <taxon>Oryzeae</taxon>
        <taxon>Zizaniinae</taxon>
        <taxon>Zizania</taxon>
    </lineage>
</organism>
<gene>
    <name evidence="1" type="ORF">GUJ93_ZPchr0012g21159</name>
</gene>
<name>A0A8J5WND0_ZIZPA</name>
<comment type="caution">
    <text evidence="1">The sequence shown here is derived from an EMBL/GenBank/DDBJ whole genome shotgun (WGS) entry which is preliminary data.</text>
</comment>